<protein>
    <submittedName>
        <fullName evidence="3">Spore coat protein</fullName>
    </submittedName>
</protein>
<accession>A0A942UWA0</accession>
<dbReference type="RefSeq" id="WP_203367171.1">
    <property type="nucleotide sequence ID" value="NZ_WSFT01000044.1"/>
</dbReference>
<evidence type="ECO:0000313" key="4">
    <source>
        <dbReference type="Proteomes" id="UP000724672"/>
    </source>
</evidence>
<dbReference type="Gene3D" id="1.20.1260.10">
    <property type="match status" value="1"/>
</dbReference>
<reference evidence="3" key="1">
    <citation type="submission" date="2019-12" db="EMBL/GenBank/DDBJ databases">
        <title>Clostridiaceae gen. nov. sp. nov., isolated from sediment in Xinjiang, China.</title>
        <authorList>
            <person name="Zhang R."/>
        </authorList>
    </citation>
    <scope>NUCLEOTIDE SEQUENCE</scope>
    <source>
        <strain evidence="3">D2Q-11</strain>
    </source>
</reference>
<evidence type="ECO:0000313" key="3">
    <source>
        <dbReference type="EMBL" id="MBS4539250.1"/>
    </source>
</evidence>
<dbReference type="Proteomes" id="UP000724672">
    <property type="component" value="Unassembled WGS sequence"/>
</dbReference>
<dbReference type="InterPro" id="IPR012347">
    <property type="entry name" value="Ferritin-like"/>
</dbReference>
<feature type="compositionally biased region" description="Polar residues" evidence="2">
    <location>
        <begin position="76"/>
        <end position="85"/>
    </location>
</feature>
<dbReference type="InterPro" id="IPR012851">
    <property type="entry name" value="Spore_coat_CotF-like"/>
</dbReference>
<feature type="coiled-coil region" evidence="1">
    <location>
        <begin position="30"/>
        <end position="57"/>
    </location>
</feature>
<gene>
    <name evidence="3" type="ORF">GOQ27_12310</name>
</gene>
<keyword evidence="3" id="KW-0946">Virion</keyword>
<organism evidence="3 4">
    <name type="scientific">Anaeromonas frigoriresistens</name>
    <dbReference type="NCBI Taxonomy" id="2683708"/>
    <lineage>
        <taxon>Bacteria</taxon>
        <taxon>Bacillati</taxon>
        <taxon>Bacillota</taxon>
        <taxon>Tissierellia</taxon>
        <taxon>Tissierellales</taxon>
        <taxon>Thermohalobacteraceae</taxon>
        <taxon>Anaeromonas</taxon>
    </lineage>
</organism>
<comment type="caution">
    <text evidence="3">The sequence shown here is derived from an EMBL/GenBank/DDBJ whole genome shotgun (WGS) entry which is preliminary data.</text>
</comment>
<dbReference type="EMBL" id="WSFT01000044">
    <property type="protein sequence ID" value="MBS4539250.1"/>
    <property type="molecule type" value="Genomic_DNA"/>
</dbReference>
<sequence length="85" mass="9613">MKEKDMVNDVLSMTKASIGAYTNAIAATSNMELRTSLEQLRNEAEQFQYELGKIANQKGYYPSPEIANHQDRQQIKNKLTQGTMS</sequence>
<name>A0A942UWA0_9FIRM</name>
<proteinExistence type="predicted"/>
<dbReference type="Pfam" id="PF07875">
    <property type="entry name" value="Coat_F"/>
    <property type="match status" value="1"/>
</dbReference>
<keyword evidence="4" id="KW-1185">Reference proteome</keyword>
<dbReference type="AlphaFoldDB" id="A0A942UWA0"/>
<evidence type="ECO:0000256" key="2">
    <source>
        <dbReference type="SAM" id="MobiDB-lite"/>
    </source>
</evidence>
<feature type="region of interest" description="Disordered" evidence="2">
    <location>
        <begin position="64"/>
        <end position="85"/>
    </location>
</feature>
<keyword evidence="3" id="KW-0167">Capsid protein</keyword>
<keyword evidence="1" id="KW-0175">Coiled coil</keyword>
<evidence type="ECO:0000256" key="1">
    <source>
        <dbReference type="SAM" id="Coils"/>
    </source>
</evidence>